<proteinExistence type="predicted"/>
<dbReference type="Proteomes" id="UP000038045">
    <property type="component" value="Unplaced"/>
</dbReference>
<accession>A0A0N5A2A4</accession>
<dbReference type="Gene3D" id="3.40.50.300">
    <property type="entry name" value="P-loop containing nucleotide triphosphate hydrolases"/>
    <property type="match status" value="1"/>
</dbReference>
<reference evidence="3" key="1">
    <citation type="submission" date="2017-02" db="UniProtKB">
        <authorList>
            <consortium name="WormBaseParasite"/>
        </authorList>
    </citation>
    <scope>IDENTIFICATION</scope>
</reference>
<organism evidence="2 3">
    <name type="scientific">Parastrongyloides trichosuri</name>
    <name type="common">Possum-specific nematode worm</name>
    <dbReference type="NCBI Taxonomy" id="131310"/>
    <lineage>
        <taxon>Eukaryota</taxon>
        <taxon>Metazoa</taxon>
        <taxon>Ecdysozoa</taxon>
        <taxon>Nematoda</taxon>
        <taxon>Chromadorea</taxon>
        <taxon>Rhabditida</taxon>
        <taxon>Tylenchina</taxon>
        <taxon>Panagrolaimomorpha</taxon>
        <taxon>Strongyloidoidea</taxon>
        <taxon>Strongyloididae</taxon>
        <taxon>Parastrongyloides</taxon>
    </lineage>
</organism>
<dbReference type="InterPro" id="IPR007669">
    <property type="entry name" value="Chst-1-like"/>
</dbReference>
<evidence type="ECO:0000313" key="2">
    <source>
        <dbReference type="Proteomes" id="UP000038045"/>
    </source>
</evidence>
<dbReference type="GO" id="GO:1902884">
    <property type="term" value="P:positive regulation of response to oxidative stress"/>
    <property type="evidence" value="ECO:0007669"/>
    <property type="project" value="InterPro"/>
</dbReference>
<dbReference type="GO" id="GO:0050650">
    <property type="term" value="P:chondroitin sulfate proteoglycan biosynthetic process"/>
    <property type="evidence" value="ECO:0007669"/>
    <property type="project" value="InterPro"/>
</dbReference>
<protein>
    <submittedName>
        <fullName evidence="3">Sulfotransfer_1 domain-containing protein</fullName>
    </submittedName>
</protein>
<dbReference type="Pfam" id="PF03567">
    <property type="entry name" value="Sulfotransfer_2"/>
    <property type="match status" value="1"/>
</dbReference>
<dbReference type="SUPFAM" id="SSF52540">
    <property type="entry name" value="P-loop containing nucleoside triphosphate hydrolases"/>
    <property type="match status" value="1"/>
</dbReference>
<dbReference type="GO" id="GO:0016020">
    <property type="term" value="C:membrane"/>
    <property type="evidence" value="ECO:0007669"/>
    <property type="project" value="InterPro"/>
</dbReference>
<dbReference type="AlphaFoldDB" id="A0A0N5A2A4"/>
<feature type="signal peptide" evidence="1">
    <location>
        <begin position="1"/>
        <end position="17"/>
    </location>
</feature>
<dbReference type="GO" id="GO:0047756">
    <property type="term" value="F:chondroitin 4-sulfotransferase activity"/>
    <property type="evidence" value="ECO:0007669"/>
    <property type="project" value="InterPro"/>
</dbReference>
<dbReference type="InterPro" id="IPR027417">
    <property type="entry name" value="P-loop_NTPase"/>
</dbReference>
<feature type="chain" id="PRO_5005892647" evidence="1">
    <location>
        <begin position="18"/>
        <end position="300"/>
    </location>
</feature>
<evidence type="ECO:0000313" key="3">
    <source>
        <dbReference type="WBParaSite" id="PTRK_0001575200.1"/>
    </source>
</evidence>
<name>A0A0N5A2A4_PARTI</name>
<dbReference type="WBParaSite" id="PTRK_0001575200.1">
    <property type="protein sequence ID" value="PTRK_0001575200.1"/>
    <property type="gene ID" value="PTRK_0001575200"/>
</dbReference>
<keyword evidence="1" id="KW-0732">Signal</keyword>
<keyword evidence="2" id="KW-1185">Reference proteome</keyword>
<evidence type="ECO:0000256" key="1">
    <source>
        <dbReference type="SAM" id="SignalP"/>
    </source>
</evidence>
<dbReference type="PANTHER" id="PTHR22900:SF10">
    <property type="entry name" value="CARBOHYDRATE SULFOTRANSFERASE"/>
    <property type="match status" value="1"/>
</dbReference>
<dbReference type="InterPro" id="IPR005331">
    <property type="entry name" value="Sulfotransferase"/>
</dbReference>
<sequence>MHYIWILFSTILLIVKSEQKRYTNSTTSHSYKIYSKGVVREAYYVVPKYNLATCVVHKSFSSMLTGILCYLYMEKKFNRSFNHISGFTFKYDKCTEKIRYSSFKNMARAYHSTVRKNETFYQRWKVIMVVRHPIERFISGFSHFCLKHKGKSPKYELCLGCKSDVKCFVNRLQSKVNSKYRNMVHSHDGMKMHFFPQTMQCKYYKNKNKFVIIKYESKNLDKFYNSLEDVLRRQSVPEEKVSYIDKEIRTHRVGHSTTGKEETIKLTKNIMNDRTLLKKLIEIYYTDFKEFNFPFPNISS</sequence>
<dbReference type="PANTHER" id="PTHR22900">
    <property type="entry name" value="PROTEIN CBG14245-RELATED"/>
    <property type="match status" value="1"/>
</dbReference>